<dbReference type="InterPro" id="IPR004843">
    <property type="entry name" value="Calcineurin-like_PHP"/>
</dbReference>
<evidence type="ECO:0000259" key="4">
    <source>
        <dbReference type="Pfam" id="PF02872"/>
    </source>
</evidence>
<organism evidence="5 6">
    <name type="scientific">Alkalibacterium iburiense</name>
    <dbReference type="NCBI Taxonomy" id="290589"/>
    <lineage>
        <taxon>Bacteria</taxon>
        <taxon>Bacillati</taxon>
        <taxon>Bacillota</taxon>
        <taxon>Bacilli</taxon>
        <taxon>Lactobacillales</taxon>
        <taxon>Carnobacteriaceae</taxon>
        <taxon>Alkalibacterium</taxon>
    </lineage>
</organism>
<dbReference type="RefSeq" id="WP_343752824.1">
    <property type="nucleotide sequence ID" value="NZ_BAAACW010000007.1"/>
</dbReference>
<dbReference type="PRINTS" id="PR01607">
    <property type="entry name" value="APYRASEFAMLY"/>
</dbReference>
<comment type="caution">
    <text evidence="5">The sequence shown here is derived from an EMBL/GenBank/DDBJ whole genome shotgun (WGS) entry which is preliminary data.</text>
</comment>
<dbReference type="PANTHER" id="PTHR11575">
    <property type="entry name" value="5'-NUCLEOTIDASE-RELATED"/>
    <property type="match status" value="1"/>
</dbReference>
<evidence type="ECO:0000256" key="2">
    <source>
        <dbReference type="RuleBase" id="RU362119"/>
    </source>
</evidence>
<evidence type="ECO:0000313" key="5">
    <source>
        <dbReference type="EMBL" id="GAA0351375.1"/>
    </source>
</evidence>
<protein>
    <submittedName>
        <fullName evidence="5">Bifunctional metallophosphatase/5'-nucleotidase</fullName>
    </submittedName>
</protein>
<evidence type="ECO:0000259" key="3">
    <source>
        <dbReference type="Pfam" id="PF00149"/>
    </source>
</evidence>
<proteinExistence type="inferred from homology"/>
<dbReference type="SUPFAM" id="SSF55816">
    <property type="entry name" value="5'-nucleotidase (syn. UDP-sugar hydrolase), C-terminal domain"/>
    <property type="match status" value="1"/>
</dbReference>
<dbReference type="PIRSF" id="PIRSF036361">
    <property type="entry name" value="YunD"/>
    <property type="match status" value="1"/>
</dbReference>
<name>A0ABN0X0G3_9LACT</name>
<dbReference type="Gene3D" id="3.60.21.10">
    <property type="match status" value="1"/>
</dbReference>
<dbReference type="Gene3D" id="3.90.780.10">
    <property type="entry name" value="5'-Nucleotidase, C-terminal domain"/>
    <property type="match status" value="1"/>
</dbReference>
<dbReference type="Pfam" id="PF00149">
    <property type="entry name" value="Metallophos"/>
    <property type="match status" value="1"/>
</dbReference>
<evidence type="ECO:0000313" key="6">
    <source>
        <dbReference type="Proteomes" id="UP001501166"/>
    </source>
</evidence>
<keyword evidence="2" id="KW-0547">Nucleotide-binding</keyword>
<dbReference type="InterPro" id="IPR011240">
    <property type="entry name" value="Pesterase_YunD"/>
</dbReference>
<dbReference type="SUPFAM" id="SSF56300">
    <property type="entry name" value="Metallo-dependent phosphatases"/>
    <property type="match status" value="1"/>
</dbReference>
<keyword evidence="1" id="KW-0732">Signal</keyword>
<dbReference type="InterPro" id="IPR006179">
    <property type="entry name" value="5_nucleotidase/apyrase"/>
</dbReference>
<gene>
    <name evidence="5" type="ORF">GCM10008932_00660</name>
</gene>
<dbReference type="CDD" id="cd00845">
    <property type="entry name" value="MPP_UshA_N_like"/>
    <property type="match status" value="1"/>
</dbReference>
<sequence>METITLFHTNDMHSHLEYWPRIAQKLRSKKMELLDRKESVFVFDSGDAGDRIHPLTEATDGQFISELLNEAYYDIVTIGNNEGIGNTKQQLNQLYDKAKYSVVVSNIKERNTLKQPEWADEFHILTTQKGYKLGVIGCTIPLPTSYELLGWDIENPIDAIHRLIKTYKESVDGFILLSHLGIHTDREIAARFKEIAVIMGGHTHHLLPEGEQVNHTLIAGAGKFGKHVGQISLHMIGSYHFKAQARVFNAETDIPPLRGEKKRITRLNRKGKHLLQEKKIAYLQEPFEIDWQRCTNFVSFTLKMLIEKTEADLSIINSGLFLKPLLKGLVSFNDIHESLPHPMRLLTFHIKGEDLIELIHSMEEQRTRLRHLPTAGFGFRGQLFGEICYSGIQKKNDEFRVNEKLLHPNHWYKVATVDYFLYVPFFPIIEERTHPRMEYPDFLRTLVANELKENYPVPKRKERK</sequence>
<dbReference type="Proteomes" id="UP001501166">
    <property type="component" value="Unassembled WGS sequence"/>
</dbReference>
<dbReference type="InterPro" id="IPR029052">
    <property type="entry name" value="Metallo-depent_PP-like"/>
</dbReference>
<dbReference type="InterPro" id="IPR036907">
    <property type="entry name" value="5'-Nucleotdase_C_sf"/>
</dbReference>
<comment type="similarity">
    <text evidence="2">Belongs to the 5'-nucleotidase family.</text>
</comment>
<dbReference type="PANTHER" id="PTHR11575:SF23">
    <property type="entry name" value="5-NUCLEOTIDASE FAMILY PROTEIN"/>
    <property type="match status" value="1"/>
</dbReference>
<reference evidence="5 6" key="1">
    <citation type="journal article" date="2019" name="Int. J. Syst. Evol. Microbiol.">
        <title>The Global Catalogue of Microorganisms (GCM) 10K type strain sequencing project: providing services to taxonomists for standard genome sequencing and annotation.</title>
        <authorList>
            <consortium name="The Broad Institute Genomics Platform"/>
            <consortium name="The Broad Institute Genome Sequencing Center for Infectious Disease"/>
            <person name="Wu L."/>
            <person name="Ma J."/>
        </authorList>
    </citation>
    <scope>NUCLEOTIDE SEQUENCE [LARGE SCALE GENOMIC DNA]</scope>
    <source>
        <strain evidence="5 6">JCM 12662</strain>
    </source>
</reference>
<accession>A0ABN0X0G3</accession>
<feature type="domain" description="5'-Nucleotidase C-terminal" evidence="4">
    <location>
        <begin position="292"/>
        <end position="420"/>
    </location>
</feature>
<keyword evidence="6" id="KW-1185">Reference proteome</keyword>
<keyword evidence="2" id="KW-0378">Hydrolase</keyword>
<dbReference type="InterPro" id="IPR008334">
    <property type="entry name" value="5'-Nucleotdase_C"/>
</dbReference>
<dbReference type="EMBL" id="BAAACW010000007">
    <property type="protein sequence ID" value="GAA0351375.1"/>
    <property type="molecule type" value="Genomic_DNA"/>
</dbReference>
<feature type="domain" description="Calcineurin-like phosphoesterase" evidence="3">
    <location>
        <begin position="5"/>
        <end position="205"/>
    </location>
</feature>
<evidence type="ECO:0000256" key="1">
    <source>
        <dbReference type="ARBA" id="ARBA00022729"/>
    </source>
</evidence>
<dbReference type="Pfam" id="PF02872">
    <property type="entry name" value="5_nucleotid_C"/>
    <property type="match status" value="1"/>
</dbReference>